<name>A0A0F9HDX4_9ZZZZ</name>
<dbReference type="EMBL" id="LAZR01015348">
    <property type="protein sequence ID" value="KKM13586.1"/>
    <property type="molecule type" value="Genomic_DNA"/>
</dbReference>
<evidence type="ECO:0000313" key="1">
    <source>
        <dbReference type="EMBL" id="KKM13586.1"/>
    </source>
</evidence>
<reference evidence="1" key="1">
    <citation type="journal article" date="2015" name="Nature">
        <title>Complex archaea that bridge the gap between prokaryotes and eukaryotes.</title>
        <authorList>
            <person name="Spang A."/>
            <person name="Saw J.H."/>
            <person name="Jorgensen S.L."/>
            <person name="Zaremba-Niedzwiedzka K."/>
            <person name="Martijn J."/>
            <person name="Lind A.E."/>
            <person name="van Eijk R."/>
            <person name="Schleper C."/>
            <person name="Guy L."/>
            <person name="Ettema T.J."/>
        </authorList>
    </citation>
    <scope>NUCLEOTIDE SEQUENCE</scope>
</reference>
<organism evidence="1">
    <name type="scientific">marine sediment metagenome</name>
    <dbReference type="NCBI Taxonomy" id="412755"/>
    <lineage>
        <taxon>unclassified sequences</taxon>
        <taxon>metagenomes</taxon>
        <taxon>ecological metagenomes</taxon>
    </lineage>
</organism>
<sequence>MSRGQPDFGMYAPQAYGASLSDMAELAVRLGSINIFDRRGKVFDLDDCEATLLKWVVATVGNGAAAFDNTSPKSGGQCIKMTSGDGALDGVSMAKAFSLFDAKRLGFEFSFALPSSHVSLTIIIDNYDATSHYKAEIKIDFNAQTLSYLDSSNAFVELATPDPFTAKAFIHYPFKLVADFDTGYYVRLLFLGVEYDLSEYALYTSGASWRPNTEFKLELARKAAPGGNIYLDDFIFTEDEP</sequence>
<accession>A0A0F9HDX4</accession>
<protein>
    <submittedName>
        <fullName evidence="1">Uncharacterized protein</fullName>
    </submittedName>
</protein>
<comment type="caution">
    <text evidence="1">The sequence shown here is derived from an EMBL/GenBank/DDBJ whole genome shotgun (WGS) entry which is preliminary data.</text>
</comment>
<gene>
    <name evidence="1" type="ORF">LCGC14_1714710</name>
</gene>
<proteinExistence type="predicted"/>
<dbReference type="AlphaFoldDB" id="A0A0F9HDX4"/>